<dbReference type="EMBL" id="CP036280">
    <property type="protein sequence ID" value="QDU71932.1"/>
    <property type="molecule type" value="Genomic_DNA"/>
</dbReference>
<reference evidence="2 3" key="1">
    <citation type="submission" date="2019-02" db="EMBL/GenBank/DDBJ databases">
        <title>Deep-cultivation of Planctomycetes and their phenomic and genomic characterization uncovers novel biology.</title>
        <authorList>
            <person name="Wiegand S."/>
            <person name="Jogler M."/>
            <person name="Boedeker C."/>
            <person name="Pinto D."/>
            <person name="Vollmers J."/>
            <person name="Rivas-Marin E."/>
            <person name="Kohn T."/>
            <person name="Peeters S.H."/>
            <person name="Heuer A."/>
            <person name="Rast P."/>
            <person name="Oberbeckmann S."/>
            <person name="Bunk B."/>
            <person name="Jeske O."/>
            <person name="Meyerdierks A."/>
            <person name="Storesund J.E."/>
            <person name="Kallscheuer N."/>
            <person name="Luecker S."/>
            <person name="Lage O.M."/>
            <person name="Pohl T."/>
            <person name="Merkel B.J."/>
            <person name="Hornburger P."/>
            <person name="Mueller R.-W."/>
            <person name="Bruemmer F."/>
            <person name="Labrenz M."/>
            <person name="Spormann A.M."/>
            <person name="Op den Camp H."/>
            <person name="Overmann J."/>
            <person name="Amann R."/>
            <person name="Jetten M.S.M."/>
            <person name="Mascher T."/>
            <person name="Medema M.H."/>
            <person name="Devos D.P."/>
            <person name="Kaster A.-K."/>
            <person name="Ovreas L."/>
            <person name="Rohde M."/>
            <person name="Galperin M.Y."/>
            <person name="Jogler C."/>
        </authorList>
    </citation>
    <scope>NUCLEOTIDE SEQUENCE [LARGE SCALE GENOMIC DNA]</scope>
    <source>
        <strain evidence="2 3">Pan265</strain>
    </source>
</reference>
<evidence type="ECO:0000256" key="1">
    <source>
        <dbReference type="SAM" id="Phobius"/>
    </source>
</evidence>
<sequence>MQQPSKHEARASARKFWFFCVVLAVSAVWGFAWADQLLWSGDRTNRFLVVASFGLVALSAPVGALVRMQVFKRHWVGQAVTPMGFVRGTRVFLLVELTGIVAAGGLMLFARPPVSVFWGYGLVALLVLAVGYPRGIPMNTRLPEFSISHSKRL</sequence>
<name>A0A518BY87_9BACT</name>
<dbReference type="AlphaFoldDB" id="A0A518BY87"/>
<feature type="transmembrane region" description="Helical" evidence="1">
    <location>
        <begin position="16"/>
        <end position="34"/>
    </location>
</feature>
<keyword evidence="1" id="KW-0472">Membrane</keyword>
<keyword evidence="3" id="KW-1185">Reference proteome</keyword>
<evidence type="ECO:0000313" key="2">
    <source>
        <dbReference type="EMBL" id="QDU71932.1"/>
    </source>
</evidence>
<evidence type="ECO:0000313" key="3">
    <source>
        <dbReference type="Proteomes" id="UP000320386"/>
    </source>
</evidence>
<dbReference type="KEGG" id="mcad:Pan265_17910"/>
<keyword evidence="1" id="KW-0812">Transmembrane</keyword>
<accession>A0A518BY87</accession>
<feature type="transmembrane region" description="Helical" evidence="1">
    <location>
        <begin position="46"/>
        <end position="70"/>
    </location>
</feature>
<proteinExistence type="predicted"/>
<dbReference type="Proteomes" id="UP000320386">
    <property type="component" value="Chromosome"/>
</dbReference>
<feature type="transmembrane region" description="Helical" evidence="1">
    <location>
        <begin position="116"/>
        <end position="132"/>
    </location>
</feature>
<gene>
    <name evidence="2" type="ORF">Pan265_17910</name>
</gene>
<keyword evidence="1" id="KW-1133">Transmembrane helix</keyword>
<feature type="transmembrane region" description="Helical" evidence="1">
    <location>
        <begin position="91"/>
        <end position="110"/>
    </location>
</feature>
<protein>
    <submittedName>
        <fullName evidence="2">Uncharacterized protein</fullName>
    </submittedName>
</protein>
<organism evidence="2 3">
    <name type="scientific">Mucisphaera calidilacus</name>
    <dbReference type="NCBI Taxonomy" id="2527982"/>
    <lineage>
        <taxon>Bacteria</taxon>
        <taxon>Pseudomonadati</taxon>
        <taxon>Planctomycetota</taxon>
        <taxon>Phycisphaerae</taxon>
        <taxon>Phycisphaerales</taxon>
        <taxon>Phycisphaeraceae</taxon>
        <taxon>Mucisphaera</taxon>
    </lineage>
</organism>
<dbReference type="RefSeq" id="WP_145446125.1">
    <property type="nucleotide sequence ID" value="NZ_CP036280.1"/>
</dbReference>